<protein>
    <submittedName>
        <fullName evidence="1">Uncharacterized protein</fullName>
    </submittedName>
</protein>
<sequence length="263" mass="27951">MTPSRARRISAVLAVALLCVLAGYGVYAVSRPAAPKEWYADPTGPVFISADGVHLLVTEGEPGAAGQCSGGGEPVAQQRDRTVVLRWHFEVFPDNPGMPGVCAVSYGYPLALEQPLGARTLTDGHGHPLAVFDGRRAPQLRDPLLTELEQPRPCRPEPEQSPQGACTGPLSLFLRYEGRGAQWSFYQDQTPGPGPVPSPSLRPASGVIVTVHGNPALCTMNTSAGEMLQWRQAGFTLTLEAGLPELSGGLCTSLVREAEGFVR</sequence>
<evidence type="ECO:0000313" key="1">
    <source>
        <dbReference type="EMBL" id="SEL85859.1"/>
    </source>
</evidence>
<dbReference type="EMBL" id="FOAZ01000014">
    <property type="protein sequence ID" value="SEL85859.1"/>
    <property type="molecule type" value="Genomic_DNA"/>
</dbReference>
<reference evidence="2" key="1">
    <citation type="submission" date="2016-10" db="EMBL/GenBank/DDBJ databases">
        <authorList>
            <person name="Varghese N."/>
        </authorList>
    </citation>
    <scope>NUCLEOTIDE SEQUENCE [LARGE SCALE GENOMIC DNA]</scope>
    <source>
        <strain evidence="2">DSM 45096 / BCRC 16803 / CGMCC 4.1857 / CIP 109030 / JCM 12277 / KCTC 19219 / NBRC 100920 / 33214</strain>
    </source>
</reference>
<dbReference type="Proteomes" id="UP000183015">
    <property type="component" value="Unassembled WGS sequence"/>
</dbReference>
<dbReference type="eggNOG" id="ENOG5031YXT">
    <property type="taxonomic scope" value="Bacteria"/>
</dbReference>
<dbReference type="RefSeq" id="WP_042455146.1">
    <property type="nucleotide sequence ID" value="NZ_BBPN01000036.1"/>
</dbReference>
<accession>A0A1H7TN11</accession>
<evidence type="ECO:0000313" key="2">
    <source>
        <dbReference type="Proteomes" id="UP000183015"/>
    </source>
</evidence>
<dbReference type="AlphaFoldDB" id="A0A1H7TN11"/>
<name>A0A1H7TN11_STRJI</name>
<dbReference type="STRING" id="235985.SAMN05414137_11478"/>
<organism evidence="1 2">
    <name type="scientific">Streptacidiphilus jiangxiensis</name>
    <dbReference type="NCBI Taxonomy" id="235985"/>
    <lineage>
        <taxon>Bacteria</taxon>
        <taxon>Bacillati</taxon>
        <taxon>Actinomycetota</taxon>
        <taxon>Actinomycetes</taxon>
        <taxon>Kitasatosporales</taxon>
        <taxon>Streptomycetaceae</taxon>
        <taxon>Streptacidiphilus</taxon>
    </lineage>
</organism>
<keyword evidence="2" id="KW-1185">Reference proteome</keyword>
<dbReference type="OrthoDB" id="4350577at2"/>
<gene>
    <name evidence="1" type="ORF">SAMN05414137_11478</name>
</gene>
<proteinExistence type="predicted"/>